<dbReference type="EMBL" id="OCMT01000003">
    <property type="protein sequence ID" value="SOD18296.1"/>
    <property type="molecule type" value="Genomic_DNA"/>
</dbReference>
<name>A0A286A8Q0_9SPHI</name>
<protein>
    <submittedName>
        <fullName evidence="1">Uncharacterized protein</fullName>
    </submittedName>
</protein>
<gene>
    <name evidence="1" type="ORF">SAMN06297358_2928</name>
</gene>
<keyword evidence="2" id="KW-1185">Reference proteome</keyword>
<sequence length="44" mass="5105">MNTLGSRQKRKKIKLLEESSKMSSKAKKIIDLASKQPYHLFLKT</sequence>
<reference evidence="2" key="1">
    <citation type="submission" date="2017-09" db="EMBL/GenBank/DDBJ databases">
        <authorList>
            <person name="Varghese N."/>
            <person name="Submissions S."/>
        </authorList>
    </citation>
    <scope>NUCLEOTIDE SEQUENCE [LARGE SCALE GENOMIC DNA]</scope>
    <source>
        <strain evidence="2">CGMCC 1.12803</strain>
    </source>
</reference>
<evidence type="ECO:0000313" key="1">
    <source>
        <dbReference type="EMBL" id="SOD18296.1"/>
    </source>
</evidence>
<dbReference type="Proteomes" id="UP000219281">
    <property type="component" value="Unassembled WGS sequence"/>
</dbReference>
<proteinExistence type="predicted"/>
<accession>A0A286A8Q0</accession>
<dbReference type="AlphaFoldDB" id="A0A286A8Q0"/>
<organism evidence="1 2">
    <name type="scientific">Pedobacter xixiisoli</name>
    <dbReference type="NCBI Taxonomy" id="1476464"/>
    <lineage>
        <taxon>Bacteria</taxon>
        <taxon>Pseudomonadati</taxon>
        <taxon>Bacteroidota</taxon>
        <taxon>Sphingobacteriia</taxon>
        <taxon>Sphingobacteriales</taxon>
        <taxon>Sphingobacteriaceae</taxon>
        <taxon>Pedobacter</taxon>
    </lineage>
</organism>
<evidence type="ECO:0000313" key="2">
    <source>
        <dbReference type="Proteomes" id="UP000219281"/>
    </source>
</evidence>